<dbReference type="Gene3D" id="3.40.190.10">
    <property type="entry name" value="Periplasmic binding protein-like II"/>
    <property type="match status" value="1"/>
</dbReference>
<dbReference type="InterPro" id="IPR039424">
    <property type="entry name" value="SBP_5"/>
</dbReference>
<feature type="domain" description="Solute-binding protein family 5" evidence="5">
    <location>
        <begin position="69"/>
        <end position="398"/>
    </location>
</feature>
<dbReference type="Proteomes" id="UP000706333">
    <property type="component" value="Unassembled WGS sequence"/>
</dbReference>
<dbReference type="PIRSF" id="PIRSF002741">
    <property type="entry name" value="MppA"/>
    <property type="match status" value="1"/>
</dbReference>
<dbReference type="SUPFAM" id="SSF53850">
    <property type="entry name" value="Periplasmic binding protein-like II"/>
    <property type="match status" value="1"/>
</dbReference>
<feature type="chain" id="PRO_5037634811" evidence="4">
    <location>
        <begin position="24"/>
        <end position="491"/>
    </location>
</feature>
<evidence type="ECO:0000256" key="4">
    <source>
        <dbReference type="SAM" id="SignalP"/>
    </source>
</evidence>
<feature type="signal peptide" evidence="4">
    <location>
        <begin position="1"/>
        <end position="23"/>
    </location>
</feature>
<evidence type="ECO:0000259" key="5">
    <source>
        <dbReference type="Pfam" id="PF00496"/>
    </source>
</evidence>
<dbReference type="GO" id="GO:1904680">
    <property type="term" value="F:peptide transmembrane transporter activity"/>
    <property type="evidence" value="ECO:0007669"/>
    <property type="project" value="TreeGrafter"/>
</dbReference>
<dbReference type="PANTHER" id="PTHR30290">
    <property type="entry name" value="PERIPLASMIC BINDING COMPONENT OF ABC TRANSPORTER"/>
    <property type="match status" value="1"/>
</dbReference>
<protein>
    <submittedName>
        <fullName evidence="6">ABC transporter substrate-binding protein</fullName>
    </submittedName>
</protein>
<keyword evidence="3 4" id="KW-0732">Signal</keyword>
<name>A0A934WDZ6_9RHOB</name>
<dbReference type="Gene3D" id="3.10.105.10">
    <property type="entry name" value="Dipeptide-binding Protein, Domain 3"/>
    <property type="match status" value="1"/>
</dbReference>
<dbReference type="GO" id="GO:0043190">
    <property type="term" value="C:ATP-binding cassette (ABC) transporter complex"/>
    <property type="evidence" value="ECO:0007669"/>
    <property type="project" value="InterPro"/>
</dbReference>
<comment type="similarity">
    <text evidence="2">Belongs to the bacterial solute-binding protein 5 family.</text>
</comment>
<reference evidence="6" key="2">
    <citation type="journal article" date="2020" name="Microorganisms">
        <title>Osmotic Adaptation and Compatible Solute Biosynthesis of Phototrophic Bacteria as Revealed from Genome Analyses.</title>
        <authorList>
            <person name="Imhoff J.F."/>
            <person name="Rahn T."/>
            <person name="Kunzel S."/>
            <person name="Keller A."/>
            <person name="Neulinger S.C."/>
        </authorList>
    </citation>
    <scope>NUCLEOTIDE SEQUENCE</scope>
    <source>
        <strain evidence="6">LMG 28126</strain>
    </source>
</reference>
<dbReference type="PANTHER" id="PTHR30290:SF38">
    <property type="entry name" value="D,D-DIPEPTIDE-BINDING PERIPLASMIC PROTEIN DDPA-RELATED"/>
    <property type="match status" value="1"/>
</dbReference>
<dbReference type="GO" id="GO:0030288">
    <property type="term" value="C:outer membrane-bounded periplasmic space"/>
    <property type="evidence" value="ECO:0007669"/>
    <property type="project" value="UniProtKB-ARBA"/>
</dbReference>
<evidence type="ECO:0000313" key="6">
    <source>
        <dbReference type="EMBL" id="MBK5925860.1"/>
    </source>
</evidence>
<sequence length="491" mass="53308">MTRYARLTLAAMALALGASVAQAQETIRIGMVLEPPGLDPTAGAAAAIREVTYANIFEGLTRFGPDGAVLPGLARDWDISEDGTEYTFHLARGVTFHDGAPMTAADVVFSLDRARGEGSTNAQKQLFAVIDTVEAVDDHTVRVTLSQPDGAFLFNMAWGDAVILSPDSAATNATDPVGTGPFRLVRWAQGDRIELERNPDYWGTPVALERVTFRFISDPNAAYAAMMAGDIDAFPNFPAPETLAQFEADPRFAVIVGSTEGETILAMNHRHAALSDIRVRQAIAHAINRQDIIDGAMFGNGTPIGTHFAPHHPDYVDLTDLSPHDPDAARALLADAGHEGLSLRLALPPPAYARRGGEIVAAQLRAVGIQTQISNVEWAQWLEQVFTGHDFDLTIISHTEPMDINIYARPDYYFGYDSAEFQALMAEVTATTDPEARSALHARAQRHIAEDFVNAFLFQLPKTGVADARIEGLWENAPVPANDLTAVRWRD</sequence>
<reference evidence="6" key="1">
    <citation type="submission" date="2017-05" db="EMBL/GenBank/DDBJ databases">
        <authorList>
            <person name="Imhoff J.F."/>
            <person name="Rahn T."/>
            <person name="Kuenzel S."/>
            <person name="Neulinger S.C."/>
        </authorList>
    </citation>
    <scope>NUCLEOTIDE SEQUENCE</scope>
    <source>
        <strain evidence="6">LMG 28126</strain>
    </source>
</reference>
<dbReference type="CDD" id="cd08494">
    <property type="entry name" value="PBP2_NikA_DppA_OppA_like_6"/>
    <property type="match status" value="1"/>
</dbReference>
<dbReference type="EMBL" id="NHSD01000040">
    <property type="protein sequence ID" value="MBK5925860.1"/>
    <property type="molecule type" value="Genomic_DNA"/>
</dbReference>
<dbReference type="AlphaFoldDB" id="A0A934WDZ6"/>
<accession>A0A934WDZ6</accession>
<comment type="subcellular location">
    <subcellularLocation>
        <location evidence="1">Periplasm</location>
    </subcellularLocation>
</comment>
<proteinExistence type="inferred from homology"/>
<dbReference type="Pfam" id="PF00496">
    <property type="entry name" value="SBP_bac_5"/>
    <property type="match status" value="1"/>
</dbReference>
<gene>
    <name evidence="6" type="ORF">CCR87_00555</name>
</gene>
<organism evidence="6 7">
    <name type="scientific">Rhodobaculum claviforme</name>
    <dbReference type="NCBI Taxonomy" id="1549854"/>
    <lineage>
        <taxon>Bacteria</taxon>
        <taxon>Pseudomonadati</taxon>
        <taxon>Pseudomonadota</taxon>
        <taxon>Alphaproteobacteria</taxon>
        <taxon>Rhodobacterales</taxon>
        <taxon>Paracoccaceae</taxon>
        <taxon>Rhodobaculum</taxon>
    </lineage>
</organism>
<dbReference type="InterPro" id="IPR030678">
    <property type="entry name" value="Peptide/Ni-bd"/>
</dbReference>
<dbReference type="InterPro" id="IPR000914">
    <property type="entry name" value="SBP_5_dom"/>
</dbReference>
<dbReference type="GO" id="GO:0015833">
    <property type="term" value="P:peptide transport"/>
    <property type="evidence" value="ECO:0007669"/>
    <property type="project" value="TreeGrafter"/>
</dbReference>
<keyword evidence="7" id="KW-1185">Reference proteome</keyword>
<evidence type="ECO:0000256" key="1">
    <source>
        <dbReference type="ARBA" id="ARBA00004418"/>
    </source>
</evidence>
<evidence type="ECO:0000313" key="7">
    <source>
        <dbReference type="Proteomes" id="UP000706333"/>
    </source>
</evidence>
<comment type="caution">
    <text evidence="6">The sequence shown here is derived from an EMBL/GenBank/DDBJ whole genome shotgun (WGS) entry which is preliminary data.</text>
</comment>
<dbReference type="RefSeq" id="WP_201155389.1">
    <property type="nucleotide sequence ID" value="NZ_NHSD01000040.1"/>
</dbReference>
<evidence type="ECO:0000256" key="2">
    <source>
        <dbReference type="ARBA" id="ARBA00005695"/>
    </source>
</evidence>
<evidence type="ECO:0000256" key="3">
    <source>
        <dbReference type="ARBA" id="ARBA00022729"/>
    </source>
</evidence>